<evidence type="ECO:0000313" key="2">
    <source>
        <dbReference type="Proteomes" id="UP000708208"/>
    </source>
</evidence>
<evidence type="ECO:0000313" key="1">
    <source>
        <dbReference type="EMBL" id="CAG7724510.1"/>
    </source>
</evidence>
<reference evidence="1" key="1">
    <citation type="submission" date="2021-06" db="EMBL/GenBank/DDBJ databases">
        <authorList>
            <person name="Hodson N. C."/>
            <person name="Mongue J. A."/>
            <person name="Jaron S. K."/>
        </authorList>
    </citation>
    <scope>NUCLEOTIDE SEQUENCE</scope>
</reference>
<proteinExistence type="predicted"/>
<feature type="non-terminal residue" evidence="1">
    <location>
        <position position="47"/>
    </location>
</feature>
<keyword evidence="2" id="KW-1185">Reference proteome</keyword>
<dbReference type="AlphaFoldDB" id="A0A8J2KCJ8"/>
<gene>
    <name evidence="1" type="ORF">AFUS01_LOCUS13526</name>
</gene>
<name>A0A8J2KCJ8_9HEXA</name>
<protein>
    <submittedName>
        <fullName evidence="1">Uncharacterized protein</fullName>
    </submittedName>
</protein>
<feature type="non-terminal residue" evidence="1">
    <location>
        <position position="1"/>
    </location>
</feature>
<organism evidence="1 2">
    <name type="scientific">Allacma fusca</name>
    <dbReference type="NCBI Taxonomy" id="39272"/>
    <lineage>
        <taxon>Eukaryota</taxon>
        <taxon>Metazoa</taxon>
        <taxon>Ecdysozoa</taxon>
        <taxon>Arthropoda</taxon>
        <taxon>Hexapoda</taxon>
        <taxon>Collembola</taxon>
        <taxon>Symphypleona</taxon>
        <taxon>Sminthuridae</taxon>
        <taxon>Allacma</taxon>
    </lineage>
</organism>
<sequence length="47" mass="5126">DNQNYGSSAVIPEEVIPELNYSEEPSSPITLEMRSFADVNISPNSSP</sequence>
<comment type="caution">
    <text evidence="1">The sequence shown here is derived from an EMBL/GenBank/DDBJ whole genome shotgun (WGS) entry which is preliminary data.</text>
</comment>
<accession>A0A8J2KCJ8</accession>
<dbReference type="Proteomes" id="UP000708208">
    <property type="component" value="Unassembled WGS sequence"/>
</dbReference>
<dbReference type="EMBL" id="CAJVCH010110323">
    <property type="protein sequence ID" value="CAG7724510.1"/>
    <property type="molecule type" value="Genomic_DNA"/>
</dbReference>